<evidence type="ECO:0000256" key="1">
    <source>
        <dbReference type="ARBA" id="ARBA00023054"/>
    </source>
</evidence>
<dbReference type="PROSITE" id="PS51774">
    <property type="entry name" value="NAB"/>
    <property type="match status" value="1"/>
</dbReference>
<sequence length="906" mass="106549">MTKRSWKESMKAFGSHVDPEKEEQWKWMKIGNYSIPEQPRPFECYWRLWDNALEAKRRQYKANVRAQIYPQRGGFMWYTECQLVRKIENKVKRIAKLIKKINQGSREGNLRRRSELLQLIDEFHIQYKSLYSVYDNLRGEVRKKLNEEHEGDLSSQSSSSCSNSESYFSPEELTAKSSSSCSNYEPLDEDAILKDKVITSNIEVMKGGSVESYDMENFETPMSYSRGSESGEFFKDLRIQGEEKFIDESEWFQEKVKEKEDEILYLTDDFELREKERLSQMKGLEDQIASMKVELNNLCVQKRELEEQLGCKSNELQQMEDSNLGLQSRVLELEATFTEIDENLLNSMSRIDDLMAKSHVLQQEVDHLNAEKHELEQKLLNETKKGSEQVKDLAEKTHFSELQHLNGPLQQEVDRVRVQRNDLEQKLLHETNKGSKQVKDLYFSELQKSDLELSLEKKSHEASDRVKDLTERTNDLQQELEALRNQNCELELSLQEKTQELSEYHLQIENLKGELTSTTSSEKGLTKATEGLKSEVNLLMDAKCDMEEKIMDMNQEAYHSELQKEKLNDKIMELETKLLGKEAEVGILQKKHEAYMNDMSAQGSTLTARINNIQKQLQTAETEKSRFQSQLEKEKHEFSQSLMQMEKKNTELTIKIAEQEKTLRGMQDVVNKSKGEHKQMQIKLEDSKLNFHNAERKLGEITEELRKSFEDSLRILSRRIRVAEQMHIENKEWYQKTRNSYEKENKDLKEKNARNEMGLRGIKDISLTASDMLGSLDTVALKFEECTAHFLNRISKNSCELQFVKDWVMRKNKAMEHVKDDFDCLLAQCDDKESEILKYREKVWKSENKVRELEKMIKDREESVLSLKEEKREAIRQLCVWIDYHRSRSDYYKRILLTEFGRRSAP</sequence>
<dbReference type="PANTHER" id="PTHR47357:SF5">
    <property type="entry name" value="PROTEIN NETWORKED 4B-LIKE"/>
    <property type="match status" value="1"/>
</dbReference>
<dbReference type="PANTHER" id="PTHR47357">
    <property type="entry name" value="COP1-INTERACTIVE PROTEIN 1"/>
    <property type="match status" value="1"/>
</dbReference>
<proteinExistence type="predicted"/>
<evidence type="ECO:0000313" key="5">
    <source>
        <dbReference type="Proteomes" id="UP000824120"/>
    </source>
</evidence>
<dbReference type="Proteomes" id="UP000824120">
    <property type="component" value="Chromosome 8"/>
</dbReference>
<dbReference type="AlphaFoldDB" id="A0A9J5XMG0"/>
<dbReference type="InterPro" id="IPR011684">
    <property type="entry name" value="NAB"/>
</dbReference>
<accession>A0A9J5XMG0</accession>
<dbReference type="OrthoDB" id="10255522at2759"/>
<evidence type="ECO:0000256" key="2">
    <source>
        <dbReference type="SAM" id="Coils"/>
    </source>
</evidence>
<dbReference type="EMBL" id="JACXVP010000008">
    <property type="protein sequence ID" value="KAG5589435.1"/>
    <property type="molecule type" value="Genomic_DNA"/>
</dbReference>
<reference evidence="4 5" key="1">
    <citation type="submission" date="2020-09" db="EMBL/GenBank/DDBJ databases">
        <title>De no assembly of potato wild relative species, Solanum commersonii.</title>
        <authorList>
            <person name="Cho K."/>
        </authorList>
    </citation>
    <scope>NUCLEOTIDE SEQUENCE [LARGE SCALE GENOMIC DNA]</scope>
    <source>
        <strain evidence="4">LZ3.2</strain>
        <tissue evidence="4">Leaf</tissue>
    </source>
</reference>
<organism evidence="4 5">
    <name type="scientific">Solanum commersonii</name>
    <name type="common">Commerson's wild potato</name>
    <name type="synonym">Commerson's nightshade</name>
    <dbReference type="NCBI Taxonomy" id="4109"/>
    <lineage>
        <taxon>Eukaryota</taxon>
        <taxon>Viridiplantae</taxon>
        <taxon>Streptophyta</taxon>
        <taxon>Embryophyta</taxon>
        <taxon>Tracheophyta</taxon>
        <taxon>Spermatophyta</taxon>
        <taxon>Magnoliopsida</taxon>
        <taxon>eudicotyledons</taxon>
        <taxon>Gunneridae</taxon>
        <taxon>Pentapetalae</taxon>
        <taxon>asterids</taxon>
        <taxon>lamiids</taxon>
        <taxon>Solanales</taxon>
        <taxon>Solanaceae</taxon>
        <taxon>Solanoideae</taxon>
        <taxon>Solaneae</taxon>
        <taxon>Solanum</taxon>
    </lineage>
</organism>
<evidence type="ECO:0000259" key="3">
    <source>
        <dbReference type="PROSITE" id="PS51774"/>
    </source>
</evidence>
<feature type="domain" description="NAB" evidence="3">
    <location>
        <begin position="60"/>
        <end position="141"/>
    </location>
</feature>
<feature type="coiled-coil region" evidence="2">
    <location>
        <begin position="459"/>
        <end position="514"/>
    </location>
</feature>
<keyword evidence="1 2" id="KW-0175">Coiled coil</keyword>
<dbReference type="GO" id="GO:0005200">
    <property type="term" value="F:structural constituent of cytoskeleton"/>
    <property type="evidence" value="ECO:0007669"/>
    <property type="project" value="TreeGrafter"/>
</dbReference>
<dbReference type="GO" id="GO:0003779">
    <property type="term" value="F:actin binding"/>
    <property type="evidence" value="ECO:0007669"/>
    <property type="project" value="InterPro"/>
</dbReference>
<dbReference type="GO" id="GO:0005856">
    <property type="term" value="C:cytoskeleton"/>
    <property type="evidence" value="ECO:0007669"/>
    <property type="project" value="TreeGrafter"/>
</dbReference>
<gene>
    <name evidence="4" type="ORF">H5410_039949</name>
</gene>
<name>A0A9J5XMG0_SOLCO</name>
<feature type="coiled-coil region" evidence="2">
    <location>
        <begin position="836"/>
        <end position="877"/>
    </location>
</feature>
<feature type="coiled-coil region" evidence="2">
    <location>
        <begin position="281"/>
        <end position="385"/>
    </location>
</feature>
<comment type="caution">
    <text evidence="4">The sequence shown here is derived from an EMBL/GenBank/DDBJ whole genome shotgun (WGS) entry which is preliminary data.</text>
</comment>
<protein>
    <recommendedName>
        <fullName evidence="3">NAB domain-containing protein</fullName>
    </recommendedName>
</protein>
<keyword evidence="5" id="KW-1185">Reference proteome</keyword>
<evidence type="ECO:0000313" key="4">
    <source>
        <dbReference type="EMBL" id="KAG5589435.1"/>
    </source>
</evidence>
<feature type="coiled-coil region" evidence="2">
    <location>
        <begin position="564"/>
        <end position="704"/>
    </location>
</feature>